<dbReference type="Proteomes" id="UP000243459">
    <property type="component" value="Chromosome 1"/>
</dbReference>
<feature type="non-terminal residue" evidence="2">
    <location>
        <position position="71"/>
    </location>
</feature>
<proteinExistence type="predicted"/>
<dbReference type="AlphaFoldDB" id="A0A5P1FT98"/>
<protein>
    <submittedName>
        <fullName evidence="2">Uncharacterized protein</fullName>
    </submittedName>
</protein>
<keyword evidence="3" id="KW-1185">Reference proteome</keyword>
<accession>A0A5P1FT98</accession>
<evidence type="ECO:0000313" key="2">
    <source>
        <dbReference type="EMBL" id="ONK79941.1"/>
    </source>
</evidence>
<organism evidence="2 3">
    <name type="scientific">Asparagus officinalis</name>
    <name type="common">Garden asparagus</name>
    <dbReference type="NCBI Taxonomy" id="4686"/>
    <lineage>
        <taxon>Eukaryota</taxon>
        <taxon>Viridiplantae</taxon>
        <taxon>Streptophyta</taxon>
        <taxon>Embryophyta</taxon>
        <taxon>Tracheophyta</taxon>
        <taxon>Spermatophyta</taxon>
        <taxon>Magnoliopsida</taxon>
        <taxon>Liliopsida</taxon>
        <taxon>Asparagales</taxon>
        <taxon>Asparagaceae</taxon>
        <taxon>Asparagoideae</taxon>
        <taxon>Asparagus</taxon>
    </lineage>
</organism>
<reference evidence="3" key="1">
    <citation type="journal article" date="2017" name="Nat. Commun.">
        <title>The asparagus genome sheds light on the origin and evolution of a young Y chromosome.</title>
        <authorList>
            <person name="Harkess A."/>
            <person name="Zhou J."/>
            <person name="Xu C."/>
            <person name="Bowers J.E."/>
            <person name="Van der Hulst R."/>
            <person name="Ayyampalayam S."/>
            <person name="Mercati F."/>
            <person name="Riccardi P."/>
            <person name="McKain M.R."/>
            <person name="Kakrana A."/>
            <person name="Tang H."/>
            <person name="Ray J."/>
            <person name="Groenendijk J."/>
            <person name="Arikit S."/>
            <person name="Mathioni S.M."/>
            <person name="Nakano M."/>
            <person name="Shan H."/>
            <person name="Telgmann-Rauber A."/>
            <person name="Kanno A."/>
            <person name="Yue Z."/>
            <person name="Chen H."/>
            <person name="Li W."/>
            <person name="Chen Y."/>
            <person name="Xu X."/>
            <person name="Zhang Y."/>
            <person name="Luo S."/>
            <person name="Chen H."/>
            <person name="Gao J."/>
            <person name="Mao Z."/>
            <person name="Pires J.C."/>
            <person name="Luo M."/>
            <person name="Kudrna D."/>
            <person name="Wing R.A."/>
            <person name="Meyers B.C."/>
            <person name="Yi K."/>
            <person name="Kong H."/>
            <person name="Lavrijsen P."/>
            <person name="Sunseri F."/>
            <person name="Falavigna A."/>
            <person name="Ye Y."/>
            <person name="Leebens-Mack J.H."/>
            <person name="Chen G."/>
        </authorList>
    </citation>
    <scope>NUCLEOTIDE SEQUENCE [LARGE SCALE GENOMIC DNA]</scope>
    <source>
        <strain evidence="3">cv. DH0086</strain>
    </source>
</reference>
<evidence type="ECO:0000256" key="1">
    <source>
        <dbReference type="SAM" id="MobiDB-lite"/>
    </source>
</evidence>
<feature type="region of interest" description="Disordered" evidence="1">
    <location>
        <begin position="25"/>
        <end position="61"/>
    </location>
</feature>
<name>A0A5P1FT98_ASPOF</name>
<sequence length="71" mass="7739">MGQIDESSPDKETIALAIEEDVFGHSTNPKVSRRPGKEPIGVDDGVEGRAETPSDQMENGADWRILEDMPS</sequence>
<evidence type="ECO:0000313" key="3">
    <source>
        <dbReference type="Proteomes" id="UP000243459"/>
    </source>
</evidence>
<dbReference type="Gramene" id="ONK79941">
    <property type="protein sequence ID" value="ONK79941"/>
    <property type="gene ID" value="A4U43_C01F12060"/>
</dbReference>
<dbReference type="EMBL" id="CM007381">
    <property type="protein sequence ID" value="ONK79941.1"/>
    <property type="molecule type" value="Genomic_DNA"/>
</dbReference>
<gene>
    <name evidence="2" type="ORF">A4U43_C01F12060</name>
</gene>